<evidence type="ECO:0000313" key="2">
    <source>
        <dbReference type="Proteomes" id="UP000287224"/>
    </source>
</evidence>
<protein>
    <submittedName>
        <fullName evidence="1">Uncharacterized protein</fullName>
    </submittedName>
</protein>
<dbReference type="Proteomes" id="UP000287224">
    <property type="component" value="Unassembled WGS sequence"/>
</dbReference>
<comment type="caution">
    <text evidence="1">The sequence shown here is derived from an EMBL/GenBank/DDBJ whole genome shotgun (WGS) entry which is preliminary data.</text>
</comment>
<keyword evidence="2" id="KW-1185">Reference proteome</keyword>
<gene>
    <name evidence="1" type="ORF">KDAU_16770</name>
</gene>
<dbReference type="AlphaFoldDB" id="A0A401ZCA5"/>
<accession>A0A401ZCA5</accession>
<reference evidence="2" key="1">
    <citation type="submission" date="2018-12" db="EMBL/GenBank/DDBJ databases">
        <title>Tengunoibacter tsumagoiensis gen. nov., sp. nov., Dictyobacter kobayashii sp. nov., D. alpinus sp. nov., and D. joshuensis sp. nov. and description of Dictyobacteraceae fam. nov. within the order Ktedonobacterales isolated from Tengu-no-mugimeshi.</title>
        <authorList>
            <person name="Wang C.M."/>
            <person name="Zheng Y."/>
            <person name="Sakai Y."/>
            <person name="Toyoda A."/>
            <person name="Minakuchi Y."/>
            <person name="Abe K."/>
            <person name="Yokota A."/>
            <person name="Yabe S."/>
        </authorList>
    </citation>
    <scope>NUCLEOTIDE SEQUENCE [LARGE SCALE GENOMIC DNA]</scope>
    <source>
        <strain evidence="2">S-27</strain>
    </source>
</reference>
<organism evidence="1 2">
    <name type="scientific">Dictyobacter aurantiacus</name>
    <dbReference type="NCBI Taxonomy" id="1936993"/>
    <lineage>
        <taxon>Bacteria</taxon>
        <taxon>Bacillati</taxon>
        <taxon>Chloroflexota</taxon>
        <taxon>Ktedonobacteria</taxon>
        <taxon>Ktedonobacterales</taxon>
        <taxon>Dictyobacteraceae</taxon>
        <taxon>Dictyobacter</taxon>
    </lineage>
</organism>
<dbReference type="EMBL" id="BIFQ01000001">
    <property type="protein sequence ID" value="GCE04348.1"/>
    <property type="molecule type" value="Genomic_DNA"/>
</dbReference>
<sequence length="58" mass="6828">MRKDFDMLHGDVYNSHARIAPYGLPITFNIYVLIFMCKLTTAGWYDGIWICYEVVCYV</sequence>
<proteinExistence type="predicted"/>
<evidence type="ECO:0000313" key="1">
    <source>
        <dbReference type="EMBL" id="GCE04348.1"/>
    </source>
</evidence>
<name>A0A401ZCA5_9CHLR</name>